<organism evidence="2 3">
    <name type="scientific">Cnaphalocrocis medinalis granulovirus</name>
    <dbReference type="NCBI Taxonomy" id="1750712"/>
    <lineage>
        <taxon>Viruses</taxon>
        <taxon>Viruses incertae sedis</taxon>
        <taxon>Naldaviricetes</taxon>
        <taxon>Lefavirales</taxon>
        <taxon>Baculoviridae</taxon>
        <taxon>Betabaculovirus</taxon>
        <taxon>Betabaculovirus cnamedinalis</taxon>
    </lineage>
</organism>
<accession>A0A120L148</accession>
<protein>
    <submittedName>
        <fullName evidence="1">ORF66</fullName>
    </submittedName>
</protein>
<keyword evidence="3" id="KW-1185">Reference proteome</keyword>
<reference evidence="1" key="2">
    <citation type="journal article" date="2016" name="PLoS ONE">
        <title>Genome of Cnaphalocrocis medinalis Granulovirus, the First Crambidae-Infecting Betabaculovirus Isolated from Rice Leaffolder to Sequenced.</title>
        <authorList>
            <person name="Han G."/>
            <person name="Xu J."/>
            <person name="Liu Q."/>
            <person name="Li C."/>
            <person name="Xu H."/>
            <person name="Lu Z."/>
        </authorList>
    </citation>
    <scope>NUCLEOTIDE SEQUENCE</scope>
</reference>
<sequence>MKRNNNYLLTIKNNDEENADESCAAKKQRTNEDKAYYNIQEESKNTTCLKVMVTNEELFNFNIHLVDNEEKKELFYELKKDILKYLWTNCKKTIKIGKCYEIIVNFV</sequence>
<dbReference type="Proteomes" id="UP000202719">
    <property type="component" value="Segment"/>
</dbReference>
<reference evidence="2 3" key="1">
    <citation type="journal article" date="2015" name="Virol. Sin.">
        <title>Genome sequencing and analysis of a granulovirus isolated from the Asiatic rice leafroller, Cnaphalocrocis medinalis.</title>
        <authorList>
            <person name="Zhang S."/>
            <person name="Zhu Z."/>
            <person name="Sun S."/>
            <person name="Chen Q."/>
            <person name="Deng F."/>
            <person name="Yang K."/>
        </authorList>
    </citation>
    <scope>NUCLEOTIDE SEQUENCE [LARGE SCALE GENOMIC DNA]</scope>
    <source>
        <strain evidence="2 3">Enping</strain>
    </source>
</reference>
<dbReference type="RefSeq" id="YP_009229977.1">
    <property type="nucleotide sequence ID" value="NC_029304.2"/>
</dbReference>
<proteinExistence type="predicted"/>
<evidence type="ECO:0000313" key="3">
    <source>
        <dbReference type="Proteomes" id="UP000202719"/>
    </source>
</evidence>
<evidence type="ECO:0000313" key="2">
    <source>
        <dbReference type="EMBL" id="AMF83810.1"/>
    </source>
</evidence>
<dbReference type="GeneID" id="26855085"/>
<dbReference type="EMBL" id="KP658210">
    <property type="protein sequence ID" value="ALN41999.1"/>
    <property type="molecule type" value="Genomic_DNA"/>
</dbReference>
<evidence type="ECO:0000313" key="1">
    <source>
        <dbReference type="EMBL" id="ALN41999.1"/>
    </source>
</evidence>
<reference evidence="2" key="3">
    <citation type="submission" date="2016-01" db="EMBL/GenBank/DDBJ databases">
        <authorList>
            <person name="McClelland M."/>
            <person name="Jain A."/>
            <person name="Saraogi P."/>
            <person name="Mendelson R."/>
            <person name="Westerman R."/>
            <person name="SanMiguel P."/>
            <person name="Csonka L."/>
        </authorList>
    </citation>
    <scope>NUCLEOTIDE SEQUENCE</scope>
    <source>
        <strain evidence="2">Enping</strain>
    </source>
</reference>
<name>A0A120L148_9BBAC</name>
<dbReference type="EMBL" id="KU593505">
    <property type="protein sequence ID" value="AMF83810.1"/>
    <property type="molecule type" value="Genomic_DNA"/>
</dbReference>
<dbReference type="KEGG" id="vg:26855085"/>